<dbReference type="PROSITE" id="PS50937">
    <property type="entry name" value="HTH_MERR_2"/>
    <property type="match status" value="1"/>
</dbReference>
<dbReference type="Proteomes" id="UP000518316">
    <property type="component" value="Unassembled WGS sequence"/>
</dbReference>
<dbReference type="Gene3D" id="1.10.1660.10">
    <property type="match status" value="1"/>
</dbReference>
<proteinExistence type="predicted"/>
<name>A0A7W3TSD8_9LACO</name>
<dbReference type="GO" id="GO:0003677">
    <property type="term" value="F:DNA binding"/>
    <property type="evidence" value="ECO:0007669"/>
    <property type="project" value="UniProtKB-KW"/>
</dbReference>
<dbReference type="Pfam" id="PF13411">
    <property type="entry name" value="MerR_1"/>
    <property type="match status" value="1"/>
</dbReference>
<dbReference type="CDD" id="cd01109">
    <property type="entry name" value="HTH_YyaN"/>
    <property type="match status" value="1"/>
</dbReference>
<dbReference type="RefSeq" id="WP_182598490.1">
    <property type="nucleotide sequence ID" value="NZ_JACIVC010000061.1"/>
</dbReference>
<dbReference type="GO" id="GO:0003700">
    <property type="term" value="F:DNA-binding transcription factor activity"/>
    <property type="evidence" value="ECO:0007669"/>
    <property type="project" value="InterPro"/>
</dbReference>
<accession>A0A7W3TSD8</accession>
<feature type="domain" description="HTH merR-type" evidence="2">
    <location>
        <begin position="7"/>
        <end position="76"/>
    </location>
</feature>
<dbReference type="EMBL" id="JACIVC010000061">
    <property type="protein sequence ID" value="MBB1069979.1"/>
    <property type="molecule type" value="Genomic_DNA"/>
</dbReference>
<dbReference type="PANTHER" id="PTHR30204">
    <property type="entry name" value="REDOX-CYCLING DRUG-SENSING TRANSCRIPTIONAL ACTIVATOR SOXR"/>
    <property type="match status" value="1"/>
</dbReference>
<dbReference type="SUPFAM" id="SSF46955">
    <property type="entry name" value="Putative DNA-binding domain"/>
    <property type="match status" value="1"/>
</dbReference>
<comment type="caution">
    <text evidence="3">The sequence shown here is derived from an EMBL/GenBank/DDBJ whole genome shotgun (WGS) entry which is preliminary data.</text>
</comment>
<keyword evidence="4" id="KW-1185">Reference proteome</keyword>
<dbReference type="SMART" id="SM00422">
    <property type="entry name" value="HTH_MERR"/>
    <property type="match status" value="1"/>
</dbReference>
<protein>
    <submittedName>
        <fullName evidence="3">MerR family transcriptional regulator</fullName>
    </submittedName>
</protein>
<gene>
    <name evidence="3" type="ORF">H5S40_07430</name>
</gene>
<evidence type="ECO:0000313" key="4">
    <source>
        <dbReference type="Proteomes" id="UP000518316"/>
    </source>
</evidence>
<dbReference type="InterPro" id="IPR047057">
    <property type="entry name" value="MerR_fam"/>
</dbReference>
<keyword evidence="1" id="KW-0238">DNA-binding</keyword>
<dbReference type="AlphaFoldDB" id="A0A7W3TSD8"/>
<dbReference type="PANTHER" id="PTHR30204:SF98">
    <property type="entry name" value="HTH-TYPE TRANSCRIPTIONAL REGULATOR ADHR"/>
    <property type="match status" value="1"/>
</dbReference>
<sequence>MLETEKGYSIGEVSKITGLPSSTIRYYDSLEFLPYLQKDSRGIRKFTQRDIDTIRVIECLKKTGLTLKEIQDYTRLIAQGDDSIVERQKLFHAIRQRLLNKMKEMQKNLQILDFKCAYYDQAVKDGTEKNVLESMSLMEVISKIENEN</sequence>
<evidence type="ECO:0000256" key="1">
    <source>
        <dbReference type="ARBA" id="ARBA00023125"/>
    </source>
</evidence>
<organism evidence="3 4">
    <name type="scientific">Limosilactobacillus albertensis</name>
    <dbReference type="NCBI Taxonomy" id="2759752"/>
    <lineage>
        <taxon>Bacteria</taxon>
        <taxon>Bacillati</taxon>
        <taxon>Bacillota</taxon>
        <taxon>Bacilli</taxon>
        <taxon>Lactobacillales</taxon>
        <taxon>Lactobacillaceae</taxon>
        <taxon>Limosilactobacillus</taxon>
    </lineage>
</organism>
<evidence type="ECO:0000259" key="2">
    <source>
        <dbReference type="PROSITE" id="PS50937"/>
    </source>
</evidence>
<dbReference type="InterPro" id="IPR009061">
    <property type="entry name" value="DNA-bd_dom_put_sf"/>
</dbReference>
<evidence type="ECO:0000313" key="3">
    <source>
        <dbReference type="EMBL" id="MBB1069979.1"/>
    </source>
</evidence>
<reference evidence="3 4" key="1">
    <citation type="submission" date="2020-07" db="EMBL/GenBank/DDBJ databases">
        <title>Description of Limosilactobacillus balticus sp. nov., Limosilactobacillus agrestis sp. nov., Limosilactobacillus albertensis sp. nov., Limosilactobacillus rudii sp. nov., Limosilactobacillus fastidiosus sp. nov., five novel Limosilactobacillus species isolated from the vertebrate gastrointestinal tract, and proposal of 6 subspecies of Limosilactobacillus reuteri adapted to the gastrointestinal tract of specific vertebrate hosts.</title>
        <authorList>
            <person name="Li F."/>
            <person name="Cheng C."/>
            <person name="Zheng J."/>
            <person name="Quevedo R.M."/>
            <person name="Li J."/>
            <person name="Roos S."/>
            <person name="Gaenzle M.G."/>
            <person name="Walter J."/>
        </authorList>
    </citation>
    <scope>NUCLEOTIDE SEQUENCE [LARGE SCALE GENOMIC DNA]</scope>
    <source>
        <strain evidence="3 4">RRLNB_1_1</strain>
    </source>
</reference>
<dbReference type="InterPro" id="IPR000551">
    <property type="entry name" value="MerR-type_HTH_dom"/>
</dbReference>